<dbReference type="Proteomes" id="UP001055879">
    <property type="component" value="Linkage Group LG03"/>
</dbReference>
<reference evidence="1 2" key="2">
    <citation type="journal article" date="2022" name="Mol. Ecol. Resour.">
        <title>The genomes of chicory, endive, great burdock and yacon provide insights into Asteraceae paleo-polyploidization history and plant inulin production.</title>
        <authorList>
            <person name="Fan W."/>
            <person name="Wang S."/>
            <person name="Wang H."/>
            <person name="Wang A."/>
            <person name="Jiang F."/>
            <person name="Liu H."/>
            <person name="Zhao H."/>
            <person name="Xu D."/>
            <person name="Zhang Y."/>
        </authorList>
    </citation>
    <scope>NUCLEOTIDE SEQUENCE [LARGE SCALE GENOMIC DNA]</scope>
    <source>
        <strain evidence="2">cv. Niubang</strain>
    </source>
</reference>
<protein>
    <submittedName>
        <fullName evidence="1">Uncharacterized protein</fullName>
    </submittedName>
</protein>
<sequence>MDTGNVRLMQQELVKLDNFDGSNYTRWAEKVKFMLMVLKLFFVLDPTLPPIPDNPVPEAGKEPDFARIADLDKQRLLRKESETLACGYIKSALSDRLYDLYAPITCPRELWTALEFKYKAQEEGTNKYLVSRYLRFQMIDDKPILEQIHELQVLENKMRVLNIPLPEIFLVGVVVDKLPPSWKDFQKRMMHKSEDYSLDDLIKHIRIEEEVRNRDKKGKAIMSANSVQDGGKGKGKSSGPAKKWNLGPQKKNFKRPGQSTSQGPKRTGKCHVCGETGHYARECRQRKSGPPAAANAVVDLEHLVANLSMDEIDMIAEYSTRVMAGRGGWYLDSGSTIHVCDSRSKFSEYNPIDDGRHIVTANRGRAVIAGIGTVHLRFSSGKTLTLRNVLHVPTVCKCLVSLSKLDENGIGIAMEAGKIVFHKRQRFFGKAYRQLGMYRLSLFGEGDDSSDASTSESVGSNVSNLSENSIGHSVSMIDLK</sequence>
<name>A0ACB9DMW5_ARCLA</name>
<dbReference type="EMBL" id="CM042049">
    <property type="protein sequence ID" value="KAI3748019.1"/>
    <property type="molecule type" value="Genomic_DNA"/>
</dbReference>
<evidence type="ECO:0000313" key="2">
    <source>
        <dbReference type="Proteomes" id="UP001055879"/>
    </source>
</evidence>
<comment type="caution">
    <text evidence="1">The sequence shown here is derived from an EMBL/GenBank/DDBJ whole genome shotgun (WGS) entry which is preliminary data.</text>
</comment>
<gene>
    <name evidence="1" type="ORF">L6452_10830</name>
</gene>
<proteinExistence type="predicted"/>
<reference evidence="2" key="1">
    <citation type="journal article" date="2022" name="Mol. Ecol. Resour.">
        <title>The genomes of chicory, endive, great burdock and yacon provide insights into Asteraceae palaeo-polyploidization history and plant inulin production.</title>
        <authorList>
            <person name="Fan W."/>
            <person name="Wang S."/>
            <person name="Wang H."/>
            <person name="Wang A."/>
            <person name="Jiang F."/>
            <person name="Liu H."/>
            <person name="Zhao H."/>
            <person name="Xu D."/>
            <person name="Zhang Y."/>
        </authorList>
    </citation>
    <scope>NUCLEOTIDE SEQUENCE [LARGE SCALE GENOMIC DNA]</scope>
    <source>
        <strain evidence="2">cv. Niubang</strain>
    </source>
</reference>
<evidence type="ECO:0000313" key="1">
    <source>
        <dbReference type="EMBL" id="KAI3748019.1"/>
    </source>
</evidence>
<keyword evidence="2" id="KW-1185">Reference proteome</keyword>
<organism evidence="1 2">
    <name type="scientific">Arctium lappa</name>
    <name type="common">Greater burdock</name>
    <name type="synonym">Lappa major</name>
    <dbReference type="NCBI Taxonomy" id="4217"/>
    <lineage>
        <taxon>Eukaryota</taxon>
        <taxon>Viridiplantae</taxon>
        <taxon>Streptophyta</taxon>
        <taxon>Embryophyta</taxon>
        <taxon>Tracheophyta</taxon>
        <taxon>Spermatophyta</taxon>
        <taxon>Magnoliopsida</taxon>
        <taxon>eudicotyledons</taxon>
        <taxon>Gunneridae</taxon>
        <taxon>Pentapetalae</taxon>
        <taxon>asterids</taxon>
        <taxon>campanulids</taxon>
        <taxon>Asterales</taxon>
        <taxon>Asteraceae</taxon>
        <taxon>Carduoideae</taxon>
        <taxon>Cardueae</taxon>
        <taxon>Arctiinae</taxon>
        <taxon>Arctium</taxon>
    </lineage>
</organism>
<accession>A0ACB9DMW5</accession>